<comment type="caution">
    <text evidence="6">The sequence shown here is derived from an EMBL/GenBank/DDBJ whole genome shotgun (WGS) entry which is preliminary data.</text>
</comment>
<proteinExistence type="predicted"/>
<feature type="transmembrane region" description="Helical" evidence="5">
    <location>
        <begin position="20"/>
        <end position="40"/>
    </location>
</feature>
<evidence type="ECO:0000256" key="4">
    <source>
        <dbReference type="ARBA" id="ARBA00023136"/>
    </source>
</evidence>
<dbReference type="PANTHER" id="PTHR30386:SF26">
    <property type="entry name" value="TRANSPORT PROTEIN COMB"/>
    <property type="match status" value="1"/>
</dbReference>
<keyword evidence="4 5" id="KW-0472">Membrane</keyword>
<dbReference type="Gene3D" id="2.40.50.100">
    <property type="match status" value="1"/>
</dbReference>
<name>A0A7X1FZ58_9SPHN</name>
<dbReference type="RefSeq" id="WP_185679534.1">
    <property type="nucleotide sequence ID" value="NZ_JACLAX010000010.1"/>
</dbReference>
<dbReference type="EMBL" id="JACLAX010000010">
    <property type="protein sequence ID" value="MBC2669666.1"/>
    <property type="molecule type" value="Genomic_DNA"/>
</dbReference>
<dbReference type="PRINTS" id="PR01490">
    <property type="entry name" value="RTXTOXIND"/>
</dbReference>
<keyword evidence="7" id="KW-1185">Reference proteome</keyword>
<evidence type="ECO:0000256" key="5">
    <source>
        <dbReference type="SAM" id="Phobius"/>
    </source>
</evidence>
<dbReference type="PANTHER" id="PTHR30386">
    <property type="entry name" value="MEMBRANE FUSION SUBUNIT OF EMRAB-TOLC MULTIDRUG EFFLUX PUMP"/>
    <property type="match status" value="1"/>
</dbReference>
<dbReference type="AlphaFoldDB" id="A0A7X1FZ58"/>
<keyword evidence="3 5" id="KW-1133">Transmembrane helix</keyword>
<keyword evidence="2 5" id="KW-0812">Transmembrane</keyword>
<evidence type="ECO:0000256" key="3">
    <source>
        <dbReference type="ARBA" id="ARBA00022989"/>
    </source>
</evidence>
<comment type="subcellular location">
    <subcellularLocation>
        <location evidence="1">Membrane</location>
        <topology evidence="1">Single-pass membrane protein</topology>
    </subcellularLocation>
</comment>
<evidence type="ECO:0000256" key="1">
    <source>
        <dbReference type="ARBA" id="ARBA00004167"/>
    </source>
</evidence>
<gene>
    <name evidence="6" type="ORF">H7F53_10975</name>
</gene>
<dbReference type="Proteomes" id="UP000551327">
    <property type="component" value="Unassembled WGS sequence"/>
</dbReference>
<dbReference type="InterPro" id="IPR050739">
    <property type="entry name" value="MFP"/>
</dbReference>
<sequence length="382" mass="39879">MAVSFSRTARALETERGRGARVLLLAAMALFLAWAGWFFLGRINLYEVSRQARIEVTAASRTLAAEHGGRLVASGLYIGRRVRAGEVLAELDAEPQKLRLAEAEARLAGYPARIAAVKQVLSTSQAAQGYAARSAAAAVAMARAQSRAAQADAAFTGDLARRLDRDAAAGGVSPIDAARSSMEASKAAAAREASVMAETRVAGEVHGTAAGRAAAAADAEAQLAALTSEWNAASAMVEQLRRELDARRIRAPVDGVIGDVSALRLGDVLGAGTRLATIVPGGALRIVAEFNAARGLGRLTEGQPARLRLTGFAWTEFGDFPARVERVGAEPNGDLLRVELRLPPAGLGELPLRHGMEGQVDVLVETVSPAALVLRTLGQALA</sequence>
<organism evidence="6 7">
    <name type="scientific">Novosphingobium piscinae</name>
    <dbReference type="NCBI Taxonomy" id="1507448"/>
    <lineage>
        <taxon>Bacteria</taxon>
        <taxon>Pseudomonadati</taxon>
        <taxon>Pseudomonadota</taxon>
        <taxon>Alphaproteobacteria</taxon>
        <taxon>Sphingomonadales</taxon>
        <taxon>Sphingomonadaceae</taxon>
        <taxon>Novosphingobium</taxon>
    </lineage>
</organism>
<evidence type="ECO:0000256" key="2">
    <source>
        <dbReference type="ARBA" id="ARBA00022692"/>
    </source>
</evidence>
<evidence type="ECO:0000313" key="7">
    <source>
        <dbReference type="Proteomes" id="UP000551327"/>
    </source>
</evidence>
<accession>A0A7X1FZ58</accession>
<reference evidence="6 7" key="1">
    <citation type="submission" date="2020-08" db="EMBL/GenBank/DDBJ databases">
        <title>The genome sequence of type strain Novosphingobium piscinae KCTC 42194.</title>
        <authorList>
            <person name="Liu Y."/>
        </authorList>
    </citation>
    <scope>NUCLEOTIDE SEQUENCE [LARGE SCALE GENOMIC DNA]</scope>
    <source>
        <strain evidence="6 7">KCTC 42194</strain>
    </source>
</reference>
<protein>
    <submittedName>
        <fullName evidence="6">HlyD family efflux transporter periplasmic adaptor subunit</fullName>
    </submittedName>
</protein>
<evidence type="ECO:0000313" key="6">
    <source>
        <dbReference type="EMBL" id="MBC2669666.1"/>
    </source>
</evidence>
<dbReference type="GO" id="GO:0016020">
    <property type="term" value="C:membrane"/>
    <property type="evidence" value="ECO:0007669"/>
    <property type="project" value="UniProtKB-SubCell"/>
</dbReference>
<dbReference type="Gene3D" id="1.10.287.470">
    <property type="entry name" value="Helix hairpin bin"/>
    <property type="match status" value="1"/>
</dbReference>
<dbReference type="SUPFAM" id="SSF111369">
    <property type="entry name" value="HlyD-like secretion proteins"/>
    <property type="match status" value="1"/>
</dbReference>